<dbReference type="PROSITE" id="PS50172">
    <property type="entry name" value="BRCT"/>
    <property type="match status" value="1"/>
</dbReference>
<dbReference type="SMART" id="SM00292">
    <property type="entry name" value="BRCT"/>
    <property type="match status" value="2"/>
</dbReference>
<dbReference type="Gene3D" id="3.40.50.10190">
    <property type="entry name" value="BRCT domain"/>
    <property type="match status" value="2"/>
</dbReference>
<evidence type="ECO:0000256" key="1">
    <source>
        <dbReference type="SAM" id="MobiDB-lite"/>
    </source>
</evidence>
<reference evidence="2" key="1">
    <citation type="submission" date="2021-02" db="EMBL/GenBank/DDBJ databases">
        <authorList>
            <person name="Syme A R."/>
            <person name="Syme A R."/>
            <person name="Moolhuijzen P."/>
        </authorList>
    </citation>
    <scope>NUCLEOTIDE SEQUENCE</scope>
    <source>
        <strain evidence="2">W1-1</strain>
    </source>
</reference>
<feature type="region of interest" description="Disordered" evidence="1">
    <location>
        <begin position="227"/>
        <end position="360"/>
    </location>
</feature>
<proteinExistence type="predicted"/>
<dbReference type="EMBL" id="HG992980">
    <property type="protein sequence ID" value="CAE7033658.1"/>
    <property type="molecule type" value="Genomic_DNA"/>
</dbReference>
<dbReference type="CDD" id="cd18432">
    <property type="entry name" value="BRCT_PAXIP1_rpt6_like"/>
    <property type="match status" value="1"/>
</dbReference>
<dbReference type="Proteomes" id="UP000472372">
    <property type="component" value="Chromosome 4"/>
</dbReference>
<dbReference type="CDD" id="cd17744">
    <property type="entry name" value="BRCT_MDC1_rpt1"/>
    <property type="match status" value="1"/>
</dbReference>
<sequence length="590" mass="63707">MWTLVTSSADTSSGSTAFSLPDEGVAHIILGLHSAHVGVVRGFFPNVDRELGRISAGSFGVKVEAVTETLVIVPDAAPAGIGGPPSAKYELQPPVDGRTESIFLRHGDVLKFASLEYSLTCKWTNSEVQVDSSAADFVQVGNGPDAKRVPKTPEEQTEDENLDDHTIATSTQRQNKTHPRATPKLPEQRSLVIQETPTAPRVNGASAYPDTNPPDFIHQMAEPVEHTTSPLHVGPSAQSPTVPQVAHASPRTDHAAIEVGNQTSETPSHHNKRNPSPKVKIPPRSTRKRGTPAIDDETESGYEALQGPNKRAKTSDDDTQDSRLSNVNVLPSKKSSVKKAAAETEDAAPTRSQPSSQPSTTVAAEAYEGSAPRMAFSNSTITKAHQTVKFLRKQGGAYVENLADGFDVLCVREGGLQKKPKVLYAIARGIPIVTDKWLLESTRAGHLLSLSDFKPCASKQEKEWNFSFDGVFGQPQTPFEGYNVHFTKSLKATFESFADIEEVCKAAGAKDVTSTKMNKTGNSIVLANNDEDADAQKLTKEGITCYTKDLLIYSILRGVLDLRSDDFKITEADTAKTPSKGKMKRGRKSG</sequence>
<evidence type="ECO:0000313" key="3">
    <source>
        <dbReference type="Proteomes" id="UP000472372"/>
    </source>
</evidence>
<protein>
    <submittedName>
        <fullName evidence="2">BRCT domain containing protein</fullName>
    </submittedName>
</protein>
<accession>A0A7D9N2I1</accession>
<dbReference type="SUPFAM" id="SSF52113">
    <property type="entry name" value="BRCT domain"/>
    <property type="match status" value="1"/>
</dbReference>
<evidence type="ECO:0000313" key="2">
    <source>
        <dbReference type="EMBL" id="CAE7033658.1"/>
    </source>
</evidence>
<dbReference type="AlphaFoldDB" id="A0A7D9N2I1"/>
<feature type="compositionally biased region" description="Polar residues" evidence="1">
    <location>
        <begin position="227"/>
        <end position="242"/>
    </location>
</feature>
<feature type="compositionally biased region" description="Basic and acidic residues" evidence="1">
    <location>
        <begin position="145"/>
        <end position="154"/>
    </location>
</feature>
<organism evidence="2 3">
    <name type="scientific">Pyrenophora teres f. teres</name>
    <dbReference type="NCBI Taxonomy" id="97479"/>
    <lineage>
        <taxon>Eukaryota</taxon>
        <taxon>Fungi</taxon>
        <taxon>Dikarya</taxon>
        <taxon>Ascomycota</taxon>
        <taxon>Pezizomycotina</taxon>
        <taxon>Dothideomycetes</taxon>
        <taxon>Pleosporomycetidae</taxon>
        <taxon>Pleosporales</taxon>
        <taxon>Pleosporineae</taxon>
        <taxon>Pleosporaceae</taxon>
        <taxon>Pyrenophora</taxon>
    </lineage>
</organism>
<feature type="region of interest" description="Disordered" evidence="1">
    <location>
        <begin position="138"/>
        <end position="211"/>
    </location>
</feature>
<dbReference type="InterPro" id="IPR001357">
    <property type="entry name" value="BRCT_dom"/>
</dbReference>
<gene>
    <name evidence="2" type="ORF">PTTW11_05249</name>
</gene>
<dbReference type="InterPro" id="IPR036420">
    <property type="entry name" value="BRCT_dom_sf"/>
</dbReference>
<name>A0A7D9N2I1_9PLEO</name>